<evidence type="ECO:0000256" key="1">
    <source>
        <dbReference type="SAM" id="MobiDB-lite"/>
    </source>
</evidence>
<comment type="caution">
    <text evidence="2">The sequence shown here is derived from an EMBL/GenBank/DDBJ whole genome shotgun (WGS) entry which is preliminary data.</text>
</comment>
<accession>A0AAN6MS30</accession>
<feature type="region of interest" description="Disordered" evidence="1">
    <location>
        <begin position="1"/>
        <end position="30"/>
    </location>
</feature>
<evidence type="ECO:0000313" key="3">
    <source>
        <dbReference type="Proteomes" id="UP001303889"/>
    </source>
</evidence>
<feature type="region of interest" description="Disordered" evidence="1">
    <location>
        <begin position="493"/>
        <end position="530"/>
    </location>
</feature>
<protein>
    <submittedName>
        <fullName evidence="2">Uncharacterized protein</fullName>
    </submittedName>
</protein>
<feature type="region of interest" description="Disordered" evidence="1">
    <location>
        <begin position="619"/>
        <end position="700"/>
    </location>
</feature>
<name>A0AAN6MS30_9PEZI</name>
<organism evidence="2 3">
    <name type="scientific">Staphylotrichum tortipilum</name>
    <dbReference type="NCBI Taxonomy" id="2831512"/>
    <lineage>
        <taxon>Eukaryota</taxon>
        <taxon>Fungi</taxon>
        <taxon>Dikarya</taxon>
        <taxon>Ascomycota</taxon>
        <taxon>Pezizomycotina</taxon>
        <taxon>Sordariomycetes</taxon>
        <taxon>Sordariomycetidae</taxon>
        <taxon>Sordariales</taxon>
        <taxon>Chaetomiaceae</taxon>
        <taxon>Staphylotrichum</taxon>
    </lineage>
</organism>
<evidence type="ECO:0000313" key="2">
    <source>
        <dbReference type="EMBL" id="KAK3905565.1"/>
    </source>
</evidence>
<dbReference type="Proteomes" id="UP001303889">
    <property type="component" value="Unassembled WGS sequence"/>
</dbReference>
<feature type="compositionally biased region" description="Low complexity" evidence="1">
    <location>
        <begin position="513"/>
        <end position="526"/>
    </location>
</feature>
<dbReference type="EMBL" id="MU855354">
    <property type="protein sequence ID" value="KAK3905565.1"/>
    <property type="molecule type" value="Genomic_DNA"/>
</dbReference>
<reference evidence="2" key="1">
    <citation type="journal article" date="2023" name="Mol. Phylogenet. Evol.">
        <title>Genome-scale phylogeny and comparative genomics of the fungal order Sordariales.</title>
        <authorList>
            <person name="Hensen N."/>
            <person name="Bonometti L."/>
            <person name="Westerberg I."/>
            <person name="Brannstrom I.O."/>
            <person name="Guillou S."/>
            <person name="Cros-Aarteil S."/>
            <person name="Calhoun S."/>
            <person name="Haridas S."/>
            <person name="Kuo A."/>
            <person name="Mondo S."/>
            <person name="Pangilinan J."/>
            <person name="Riley R."/>
            <person name="LaButti K."/>
            <person name="Andreopoulos B."/>
            <person name="Lipzen A."/>
            <person name="Chen C."/>
            <person name="Yan M."/>
            <person name="Daum C."/>
            <person name="Ng V."/>
            <person name="Clum A."/>
            <person name="Steindorff A."/>
            <person name="Ohm R.A."/>
            <person name="Martin F."/>
            <person name="Silar P."/>
            <person name="Natvig D.O."/>
            <person name="Lalanne C."/>
            <person name="Gautier V."/>
            <person name="Ament-Velasquez S.L."/>
            <person name="Kruys A."/>
            <person name="Hutchinson M.I."/>
            <person name="Powell A.J."/>
            <person name="Barry K."/>
            <person name="Miller A.N."/>
            <person name="Grigoriev I.V."/>
            <person name="Debuchy R."/>
            <person name="Gladieux P."/>
            <person name="Hiltunen Thoren M."/>
            <person name="Johannesson H."/>
        </authorList>
    </citation>
    <scope>NUCLEOTIDE SEQUENCE</scope>
    <source>
        <strain evidence="2">CBS 103.79</strain>
    </source>
</reference>
<feature type="compositionally biased region" description="Low complexity" evidence="1">
    <location>
        <begin position="1"/>
        <end position="13"/>
    </location>
</feature>
<feature type="compositionally biased region" description="Low complexity" evidence="1">
    <location>
        <begin position="1123"/>
        <end position="1135"/>
    </location>
</feature>
<feature type="compositionally biased region" description="Low complexity" evidence="1">
    <location>
        <begin position="1143"/>
        <end position="1157"/>
    </location>
</feature>
<feature type="compositionally biased region" description="Polar residues" evidence="1">
    <location>
        <begin position="1033"/>
        <end position="1043"/>
    </location>
</feature>
<feature type="region of interest" description="Disordered" evidence="1">
    <location>
        <begin position="415"/>
        <end position="444"/>
    </location>
</feature>
<feature type="region of interest" description="Disordered" evidence="1">
    <location>
        <begin position="50"/>
        <end position="114"/>
    </location>
</feature>
<feature type="compositionally biased region" description="Low complexity" evidence="1">
    <location>
        <begin position="1173"/>
        <end position="1184"/>
    </location>
</feature>
<proteinExistence type="predicted"/>
<feature type="region of interest" description="Disordered" evidence="1">
    <location>
        <begin position="941"/>
        <end position="1043"/>
    </location>
</feature>
<feature type="region of interest" description="Disordered" evidence="1">
    <location>
        <begin position="723"/>
        <end position="772"/>
    </location>
</feature>
<keyword evidence="3" id="KW-1185">Reference proteome</keyword>
<feature type="region of interest" description="Disordered" evidence="1">
    <location>
        <begin position="128"/>
        <end position="151"/>
    </location>
</feature>
<feature type="region of interest" description="Disordered" evidence="1">
    <location>
        <begin position="328"/>
        <end position="356"/>
    </location>
</feature>
<sequence length="1292" mass="134840">MARMSLRASSLRRVPGRYQEDLGPSRADRPLFAHPDVPFDPVLVASCAHPSLPLDHPGLGPSEAERARRAAAAAASGREEGVPAEGVEEVEGDQDCGGVGGRGNGDESQSAAGPAGGLEELAANLAISDANPRGGPQQRGDSAPVSARPAHVAKISRVAGTAETTAPDASNSPCPRWANLPKRIRYAIIHDMTQTALLSDVVLVLGLSAQEVAGLLQLIEEERVKHQRYGQVIREFDETLELPPDEEMGLLWPVTEGITGGEVGRGRAFLRAIGGAEPVAAALGFWQGTSGDFHNIAVDKACVDLAAPARDPREDLLARFAPPANTVNPHGLECAASPSHAEDEEETEMPPPGDLHHARWSGAAFPVFTESDWLAWRGLTEENPAVISARALVPEALSVLAAQDFLAAGELGDANTEDAADPETAPPPSDDAVPASPHNLASVLDPAGLLDPDLLLGPAFDPYPNAPADSPNPFDNEDCFGLFVDHMAFDSDEEPALPQPAAASQQHSDHGVAAPTTAAAASSSQTVEEQVAEGNVVVENLDVEMGGVHDLDADTEIDQDADTEMGGVQTPPHLNQYPRWANPFNVNEYRNQSLVSVRSLDPELAASVAETLARHRARVHFDDDSDESTNRRRRGRGGDSSDEEVLAPVSKNDNDDGEYRPSGTGMRKASSRGRAPTGRGRGRPRTNPVTHTTAAGPVTGAMAAPTATASTTAPFTAASFAPAASPQVAGTRKRGHDQSSSADPPPRPPKRARAAPATPAQPMPAGDGNVPAVKVKRPVGRPRKYLRSDAPPNPPATMVSNFPAAITYAPTTMAPSPAAAMALNPSAAVMAYPPAAMAPNPPVTILPYPGATMATPATMAPPLWTQIPAPPTSSPARELLLTQPLGYLPNTVQPRSTNTMPTQPSVPQPSVLQQMVFTQPAATTYAVNPFRVPAAQIGAPSIPMPPPPMTLTDPFTSAQPVAPPSSFPSPTTSEGTQSQPSSQQPAARQPKKRGPKPKPKDESTPHQTKGRKPKIDAEGNPIVKPPPRDNLWGSPSQILRSNSGEELTRVEFGQRFPQGTRHYRPGGLSGGRYEIPATGEVWTFMRLVDKPPGRRKKAAEVAAARAAAAAGDSGGSQGEQTISASGGSQQSSAHGGDAGEQQATMTTAAPLLTLGLTPPGGGGHTRLTDFTNQPCRQQPTPTRPSVAHPTPPTLLPAISTMVSTPQVVAARVAELGARCRQYNLQTRAQFNSDTEFLGYAESMLPLLYPYSGAGHNGPAASGSQGGGGGASGGGNGGFGAAPHEYGGYGSYI</sequence>
<feature type="region of interest" description="Disordered" evidence="1">
    <location>
        <begin position="1108"/>
        <end position="1190"/>
    </location>
</feature>
<reference evidence="2" key="2">
    <citation type="submission" date="2023-05" db="EMBL/GenBank/DDBJ databases">
        <authorList>
            <consortium name="Lawrence Berkeley National Laboratory"/>
            <person name="Steindorff A."/>
            <person name="Hensen N."/>
            <person name="Bonometti L."/>
            <person name="Westerberg I."/>
            <person name="Brannstrom I.O."/>
            <person name="Guillou S."/>
            <person name="Cros-Aarteil S."/>
            <person name="Calhoun S."/>
            <person name="Haridas S."/>
            <person name="Kuo A."/>
            <person name="Mondo S."/>
            <person name="Pangilinan J."/>
            <person name="Riley R."/>
            <person name="Labutti K."/>
            <person name="Andreopoulos B."/>
            <person name="Lipzen A."/>
            <person name="Chen C."/>
            <person name="Yanf M."/>
            <person name="Daum C."/>
            <person name="Ng V."/>
            <person name="Clum A."/>
            <person name="Ohm R."/>
            <person name="Martin F."/>
            <person name="Silar P."/>
            <person name="Natvig D."/>
            <person name="Lalanne C."/>
            <person name="Gautier V."/>
            <person name="Ament-Velasquez S.L."/>
            <person name="Kruys A."/>
            <person name="Hutchinson M.I."/>
            <person name="Powell A.J."/>
            <person name="Barry K."/>
            <person name="Miller A.N."/>
            <person name="Grigoriev I.V."/>
            <person name="Debuchy R."/>
            <person name="Gladieux P."/>
            <person name="Thoren M.H."/>
            <person name="Johannesson H."/>
        </authorList>
    </citation>
    <scope>NUCLEOTIDE SEQUENCE</scope>
    <source>
        <strain evidence="2">CBS 103.79</strain>
    </source>
</reference>
<feature type="compositionally biased region" description="Low complexity" evidence="1">
    <location>
        <begin position="754"/>
        <end position="765"/>
    </location>
</feature>
<feature type="compositionally biased region" description="Low complexity" evidence="1">
    <location>
        <begin position="968"/>
        <end position="988"/>
    </location>
</feature>
<gene>
    <name evidence="2" type="ORF">C8A05DRAFT_30630</name>
</gene>